<dbReference type="PANTHER" id="PTHR34929">
    <property type="entry name" value="ZGC:153157"/>
    <property type="match status" value="1"/>
</dbReference>
<reference evidence="3 5" key="2">
    <citation type="journal article" date="2013" name="Nature">
        <title>Insights into bilaterian evolution from three spiralian genomes.</title>
        <authorList>
            <person name="Simakov O."/>
            <person name="Marletaz F."/>
            <person name="Cho S.J."/>
            <person name="Edsinger-Gonzales E."/>
            <person name="Havlak P."/>
            <person name="Hellsten U."/>
            <person name="Kuo D.H."/>
            <person name="Larsson T."/>
            <person name="Lv J."/>
            <person name="Arendt D."/>
            <person name="Savage R."/>
            <person name="Osoegawa K."/>
            <person name="de Jong P."/>
            <person name="Grimwood J."/>
            <person name="Chapman J.A."/>
            <person name="Shapiro H."/>
            <person name="Aerts A."/>
            <person name="Otillar R.P."/>
            <person name="Terry A.Y."/>
            <person name="Boore J.L."/>
            <person name="Grigoriev I.V."/>
            <person name="Lindberg D.R."/>
            <person name="Seaver E.C."/>
            <person name="Weisblat D.A."/>
            <person name="Putnam N.H."/>
            <person name="Rokhsar D.S."/>
        </authorList>
    </citation>
    <scope>NUCLEOTIDE SEQUENCE</scope>
</reference>
<dbReference type="KEGG" id="hro:HELRODRAFT_176915"/>
<evidence type="ECO:0000313" key="5">
    <source>
        <dbReference type="Proteomes" id="UP000015101"/>
    </source>
</evidence>
<proteinExistence type="predicted"/>
<dbReference type="EnsemblMetazoa" id="HelroT176915">
    <property type="protein sequence ID" value="HelroP176915"/>
    <property type="gene ID" value="HelroG176915"/>
</dbReference>
<dbReference type="InterPro" id="IPR029162">
    <property type="entry name" value="InaF-motif"/>
</dbReference>
<dbReference type="InParanoid" id="T1FB16"/>
<evidence type="ECO:0008006" key="6">
    <source>
        <dbReference type="Google" id="ProtNLM"/>
    </source>
</evidence>
<evidence type="ECO:0000313" key="3">
    <source>
        <dbReference type="EMBL" id="ESN98442.1"/>
    </source>
</evidence>
<dbReference type="PANTHER" id="PTHR34929:SF1">
    <property type="entry name" value="INAF MOTIF CONTAINING 2"/>
    <property type="match status" value="1"/>
</dbReference>
<accession>T1FB16</accession>
<dbReference type="RefSeq" id="XP_009023400.1">
    <property type="nucleotide sequence ID" value="XM_009025152.1"/>
</dbReference>
<reference evidence="5" key="1">
    <citation type="submission" date="2012-12" db="EMBL/GenBank/DDBJ databases">
        <authorList>
            <person name="Hellsten U."/>
            <person name="Grimwood J."/>
            <person name="Chapman J.A."/>
            <person name="Shapiro H."/>
            <person name="Aerts A."/>
            <person name="Otillar R.P."/>
            <person name="Terry A.Y."/>
            <person name="Boore J.L."/>
            <person name="Simakov O."/>
            <person name="Marletaz F."/>
            <person name="Cho S.-J."/>
            <person name="Edsinger-Gonzales E."/>
            <person name="Havlak P."/>
            <person name="Kuo D.-H."/>
            <person name="Larsson T."/>
            <person name="Lv J."/>
            <person name="Arendt D."/>
            <person name="Savage R."/>
            <person name="Osoegawa K."/>
            <person name="de Jong P."/>
            <person name="Lindberg D.R."/>
            <person name="Seaver E.C."/>
            <person name="Weisblat D.A."/>
            <person name="Putnam N.H."/>
            <person name="Grigoriev I.V."/>
            <person name="Rokhsar D.S."/>
        </authorList>
    </citation>
    <scope>NUCLEOTIDE SEQUENCE</scope>
</reference>
<keyword evidence="2" id="KW-1133">Transmembrane helix</keyword>
<dbReference type="Proteomes" id="UP000015101">
    <property type="component" value="Unassembled WGS sequence"/>
</dbReference>
<dbReference type="eggNOG" id="ENOG502SC71">
    <property type="taxonomic scope" value="Eukaryota"/>
</dbReference>
<keyword evidence="2" id="KW-0472">Membrane</keyword>
<organism evidence="4 5">
    <name type="scientific">Helobdella robusta</name>
    <name type="common">Californian leech</name>
    <dbReference type="NCBI Taxonomy" id="6412"/>
    <lineage>
        <taxon>Eukaryota</taxon>
        <taxon>Metazoa</taxon>
        <taxon>Spiralia</taxon>
        <taxon>Lophotrochozoa</taxon>
        <taxon>Annelida</taxon>
        <taxon>Clitellata</taxon>
        <taxon>Hirudinea</taxon>
        <taxon>Rhynchobdellida</taxon>
        <taxon>Glossiphoniidae</taxon>
        <taxon>Helobdella</taxon>
    </lineage>
</organism>
<dbReference type="Pfam" id="PF15018">
    <property type="entry name" value="InaF-motif"/>
    <property type="match status" value="1"/>
</dbReference>
<dbReference type="AlphaFoldDB" id="T1FB16"/>
<reference evidence="4" key="3">
    <citation type="submission" date="2015-06" db="UniProtKB">
        <authorList>
            <consortium name="EnsemblMetazoa"/>
        </authorList>
    </citation>
    <scope>IDENTIFICATION</scope>
</reference>
<feature type="transmembrane region" description="Helical" evidence="2">
    <location>
        <begin position="53"/>
        <end position="79"/>
    </location>
</feature>
<dbReference type="EMBL" id="AMQM01005876">
    <property type="status" value="NOT_ANNOTATED_CDS"/>
    <property type="molecule type" value="Genomic_DNA"/>
</dbReference>
<gene>
    <name evidence="4" type="primary">20206015</name>
    <name evidence="3" type="ORF">HELRODRAFT_176915</name>
</gene>
<evidence type="ECO:0000256" key="2">
    <source>
        <dbReference type="SAM" id="Phobius"/>
    </source>
</evidence>
<evidence type="ECO:0000256" key="1">
    <source>
        <dbReference type="SAM" id="MobiDB-lite"/>
    </source>
</evidence>
<keyword evidence="5" id="KW-1185">Reference proteome</keyword>
<dbReference type="EMBL" id="KB097144">
    <property type="protein sequence ID" value="ESN98442.1"/>
    <property type="molecule type" value="Genomic_DNA"/>
</dbReference>
<dbReference type="GeneID" id="20206015"/>
<dbReference type="HOGENOM" id="CLU_1416575_0_0_1"/>
<protein>
    <recommendedName>
        <fullName evidence="6">Transmembrane protein INAFM2</fullName>
    </recommendedName>
</protein>
<feature type="compositionally biased region" description="Polar residues" evidence="1">
    <location>
        <begin position="1"/>
        <end position="15"/>
    </location>
</feature>
<dbReference type="CTD" id="20206015"/>
<feature type="region of interest" description="Disordered" evidence="1">
    <location>
        <begin position="1"/>
        <end position="47"/>
    </location>
</feature>
<evidence type="ECO:0000313" key="4">
    <source>
        <dbReference type="EnsemblMetazoa" id="HelroP176915"/>
    </source>
</evidence>
<feature type="compositionally biased region" description="Low complexity" evidence="1">
    <location>
        <begin position="16"/>
        <end position="30"/>
    </location>
</feature>
<sequence length="192" mass="21357">MVRESGFSSGGVNLRSNASTSAATTTSTSNKHGPTYTGENKRTKMASKSNKKLIRLATVLAYVLAVSLAAIVLAIYYIFVWDPNTKHPQLHQQHHQQQQKTNENGGISLLNEKANIGSIIDHSNRGNKLHGNGHHDNESFLNLHLELTNETDVVDHFTANDNNNEQMNQANNSTWYDHRNLTVNIDKGEIKN</sequence>
<keyword evidence="2" id="KW-0812">Transmembrane</keyword>
<name>T1FB16_HELRO</name>